<reference evidence="3 4" key="1">
    <citation type="submission" date="2020-04" db="EMBL/GenBank/DDBJ databases">
        <title>Description of novel Gluconacetobacter.</title>
        <authorList>
            <person name="Sombolestani A."/>
        </authorList>
    </citation>
    <scope>NUCLEOTIDE SEQUENCE [LARGE SCALE GENOMIC DNA]</scope>
    <source>
        <strain evidence="3 4">LMG 19747</strain>
    </source>
</reference>
<dbReference type="PROSITE" id="PS50995">
    <property type="entry name" value="HTH_MARR_2"/>
    <property type="match status" value="1"/>
</dbReference>
<dbReference type="SUPFAM" id="SSF46785">
    <property type="entry name" value="Winged helix' DNA-binding domain"/>
    <property type="match status" value="1"/>
</dbReference>
<dbReference type="GO" id="GO:0045892">
    <property type="term" value="P:negative regulation of DNA-templated transcription"/>
    <property type="evidence" value="ECO:0007669"/>
    <property type="project" value="InterPro"/>
</dbReference>
<dbReference type="SMART" id="SM00347">
    <property type="entry name" value="HTH_MARR"/>
    <property type="match status" value="1"/>
</dbReference>
<dbReference type="InterPro" id="IPR000835">
    <property type="entry name" value="HTH_MarR-typ"/>
</dbReference>
<protein>
    <submittedName>
        <fullName evidence="3">Homoprotocatechuate degradation operon regulator HpaR</fullName>
    </submittedName>
</protein>
<dbReference type="PANTHER" id="PTHR33164">
    <property type="entry name" value="TRANSCRIPTIONAL REGULATOR, MARR FAMILY"/>
    <property type="match status" value="1"/>
</dbReference>
<dbReference type="InterPro" id="IPR036390">
    <property type="entry name" value="WH_DNA-bd_sf"/>
</dbReference>
<dbReference type="InterPro" id="IPR036388">
    <property type="entry name" value="WH-like_DNA-bd_sf"/>
</dbReference>
<dbReference type="InterPro" id="IPR012712">
    <property type="entry name" value="HpaR/FarR"/>
</dbReference>
<dbReference type="NCBIfam" id="TIGR02337">
    <property type="entry name" value="HpaR"/>
    <property type="match status" value="1"/>
</dbReference>
<dbReference type="PANTHER" id="PTHR33164:SF13">
    <property type="entry name" value="4-HYDROXYPHENYLACETATE CATABOLISM PROTEIN"/>
    <property type="match status" value="1"/>
</dbReference>
<comment type="caution">
    <text evidence="3">The sequence shown here is derived from an EMBL/GenBank/DDBJ whole genome shotgun (WGS) entry which is preliminary data.</text>
</comment>
<dbReference type="PRINTS" id="PR00598">
    <property type="entry name" value="HTHMARR"/>
</dbReference>
<dbReference type="Gene3D" id="1.10.10.10">
    <property type="entry name" value="Winged helix-like DNA-binding domain superfamily/Winged helix DNA-binding domain"/>
    <property type="match status" value="1"/>
</dbReference>
<dbReference type="GO" id="GO:0006950">
    <property type="term" value="P:response to stress"/>
    <property type="evidence" value="ECO:0007669"/>
    <property type="project" value="TreeGrafter"/>
</dbReference>
<sequence>MPPKIRPASARSDPPATDTAAPAASPQTTTTSLTVALLAAREALLSRFRPLLAEHGLTAQQWRVIRLLHEHRILDASQLAERAFILPPSLTRILANLEARTLVTRLQPTSDRRRYLFCLTGEGEAIFRSVLPDSMKIYTELEDYFSRDQIALLLDLLHRLAKF</sequence>
<dbReference type="GO" id="GO:0003700">
    <property type="term" value="F:DNA-binding transcription factor activity"/>
    <property type="evidence" value="ECO:0007669"/>
    <property type="project" value="InterPro"/>
</dbReference>
<evidence type="ECO:0000259" key="2">
    <source>
        <dbReference type="PROSITE" id="PS50995"/>
    </source>
</evidence>
<feature type="domain" description="HTH marR-type" evidence="2">
    <location>
        <begin position="30"/>
        <end position="162"/>
    </location>
</feature>
<dbReference type="InterPro" id="IPR039422">
    <property type="entry name" value="MarR/SlyA-like"/>
</dbReference>
<dbReference type="EMBL" id="JABEQJ010000011">
    <property type="protein sequence ID" value="MBB2160470.1"/>
    <property type="molecule type" value="Genomic_DNA"/>
</dbReference>
<proteinExistence type="predicted"/>
<dbReference type="RefSeq" id="WP_182997336.1">
    <property type="nucleotide sequence ID" value="NZ_JABEQJ010000011.1"/>
</dbReference>
<dbReference type="GO" id="GO:0003677">
    <property type="term" value="F:DNA binding"/>
    <property type="evidence" value="ECO:0007669"/>
    <property type="project" value="InterPro"/>
</dbReference>
<evidence type="ECO:0000313" key="3">
    <source>
        <dbReference type="EMBL" id="MBB2160470.1"/>
    </source>
</evidence>
<accession>A0A7W4NRR8</accession>
<dbReference type="Proteomes" id="UP000589085">
    <property type="component" value="Unassembled WGS sequence"/>
</dbReference>
<evidence type="ECO:0000313" key="4">
    <source>
        <dbReference type="Proteomes" id="UP000589085"/>
    </source>
</evidence>
<feature type="compositionally biased region" description="Low complexity" evidence="1">
    <location>
        <begin position="12"/>
        <end position="28"/>
    </location>
</feature>
<organism evidence="3 4">
    <name type="scientific">Gluconacetobacter sacchari</name>
    <dbReference type="NCBI Taxonomy" id="92759"/>
    <lineage>
        <taxon>Bacteria</taxon>
        <taxon>Pseudomonadati</taxon>
        <taxon>Pseudomonadota</taxon>
        <taxon>Alphaproteobacteria</taxon>
        <taxon>Acetobacterales</taxon>
        <taxon>Acetobacteraceae</taxon>
        <taxon>Gluconacetobacter</taxon>
    </lineage>
</organism>
<name>A0A7W4NRR8_9PROT</name>
<evidence type="ECO:0000256" key="1">
    <source>
        <dbReference type="SAM" id="MobiDB-lite"/>
    </source>
</evidence>
<feature type="region of interest" description="Disordered" evidence="1">
    <location>
        <begin position="1"/>
        <end position="28"/>
    </location>
</feature>
<gene>
    <name evidence="3" type="primary">hpaR</name>
    <name evidence="3" type="ORF">HLH48_09840</name>
</gene>
<dbReference type="Pfam" id="PF01047">
    <property type="entry name" value="MarR"/>
    <property type="match status" value="1"/>
</dbReference>
<dbReference type="AlphaFoldDB" id="A0A7W4NRR8"/>